<reference evidence="2" key="1">
    <citation type="submission" date="2019-02" db="EMBL/GenBank/DDBJ databases">
        <title>Genome sequencing of the rare red list fungi Antrodiella citrinella (Flaviporus citrinellus).</title>
        <authorList>
            <person name="Buettner E."/>
            <person name="Kellner H."/>
        </authorList>
    </citation>
    <scope>NUCLEOTIDE SEQUENCE [LARGE SCALE GENOMIC DNA]</scope>
    <source>
        <strain evidence="2">DSM 108506</strain>
    </source>
</reference>
<dbReference type="OrthoDB" id="3227715at2759"/>
<protein>
    <submittedName>
        <fullName evidence="2">Uncharacterized protein</fullName>
    </submittedName>
</protein>
<dbReference type="EMBL" id="SGPM01000096">
    <property type="protein sequence ID" value="THH30035.1"/>
    <property type="molecule type" value="Genomic_DNA"/>
</dbReference>
<feature type="region of interest" description="Disordered" evidence="1">
    <location>
        <begin position="174"/>
        <end position="200"/>
    </location>
</feature>
<evidence type="ECO:0000313" key="2">
    <source>
        <dbReference type="EMBL" id="THH30035.1"/>
    </source>
</evidence>
<evidence type="ECO:0000313" key="3">
    <source>
        <dbReference type="Proteomes" id="UP000308730"/>
    </source>
</evidence>
<dbReference type="Proteomes" id="UP000308730">
    <property type="component" value="Unassembled WGS sequence"/>
</dbReference>
<feature type="region of interest" description="Disordered" evidence="1">
    <location>
        <begin position="136"/>
        <end position="157"/>
    </location>
</feature>
<dbReference type="AlphaFoldDB" id="A0A4S4MVT1"/>
<feature type="compositionally biased region" description="Basic residues" evidence="1">
    <location>
        <begin position="187"/>
        <end position="200"/>
    </location>
</feature>
<evidence type="ECO:0000256" key="1">
    <source>
        <dbReference type="SAM" id="MobiDB-lite"/>
    </source>
</evidence>
<sequence length="200" mass="21839">MHSLQHIYTGDAVYAPPVLRAPSPSSSIGTDYGPDETPIAEQALSLEEFNVKMERQLRLDSPRPEETFADEEPLLPRNPHPQAEKALFTHVMQNLRKEVRKLQEDEIFERTLLRGSNVSEEQQPSSCDIDDIMRSMMGPAASSRAPTEPTSGSPLLIVSPVPSNASLVGAFTIGSTSDTSATSVSKRPPKAKSKAKAKRT</sequence>
<proteinExistence type="predicted"/>
<comment type="caution">
    <text evidence="2">The sequence shown here is derived from an EMBL/GenBank/DDBJ whole genome shotgun (WGS) entry which is preliminary data.</text>
</comment>
<feature type="compositionally biased region" description="Polar residues" evidence="1">
    <location>
        <begin position="144"/>
        <end position="153"/>
    </location>
</feature>
<feature type="compositionally biased region" description="Polar residues" evidence="1">
    <location>
        <begin position="174"/>
        <end position="184"/>
    </location>
</feature>
<accession>A0A4S4MVT1</accession>
<name>A0A4S4MVT1_9APHY</name>
<organism evidence="2 3">
    <name type="scientific">Antrodiella citrinella</name>
    <dbReference type="NCBI Taxonomy" id="2447956"/>
    <lineage>
        <taxon>Eukaryota</taxon>
        <taxon>Fungi</taxon>
        <taxon>Dikarya</taxon>
        <taxon>Basidiomycota</taxon>
        <taxon>Agaricomycotina</taxon>
        <taxon>Agaricomycetes</taxon>
        <taxon>Polyporales</taxon>
        <taxon>Steccherinaceae</taxon>
        <taxon>Antrodiella</taxon>
    </lineage>
</organism>
<gene>
    <name evidence="2" type="ORF">EUX98_g4140</name>
</gene>
<keyword evidence="3" id="KW-1185">Reference proteome</keyword>